<name>A0A077NB18_XENBV</name>
<dbReference type="AlphaFoldDB" id="A0A077NB18"/>
<dbReference type="Proteomes" id="UP000028511">
    <property type="component" value="Unassembled WGS sequence"/>
</dbReference>
<proteinExistence type="predicted"/>
<accession>A0A077NB18</accession>
<gene>
    <name evidence="1" type="ORF">XBP1_890002</name>
</gene>
<protein>
    <submittedName>
        <fullName evidence="1">Uncharacterized protein</fullName>
    </submittedName>
</protein>
<reference evidence="1" key="1">
    <citation type="submission" date="2013-07" db="EMBL/GenBank/DDBJ databases">
        <title>Sub-species coevolution in mutualistic symbiosis.</title>
        <authorList>
            <person name="Murfin K."/>
            <person name="Klassen J."/>
            <person name="Lee M."/>
            <person name="Forst S."/>
            <person name="Stock P."/>
            <person name="Goodrich-Blair H."/>
        </authorList>
    </citation>
    <scope>NUCLEOTIDE SEQUENCE [LARGE SCALE GENOMIC DNA]</scope>
    <source>
        <strain evidence="1">Puntauvense</strain>
    </source>
</reference>
<dbReference type="HOGENOM" id="CLU_2653653_0_0_6"/>
<comment type="caution">
    <text evidence="1">The sequence shown here is derived from an EMBL/GenBank/DDBJ whole genome shotgun (WGS) entry which is preliminary data.</text>
</comment>
<dbReference type="EMBL" id="CBSW010000297">
    <property type="protein sequence ID" value="CDG99276.1"/>
    <property type="molecule type" value="Genomic_DNA"/>
</dbReference>
<sequence length="76" mass="8720">MENFHTYRITYKLKSSGKIFSFDRRLNKNNLTKDDLVIFNEAALNALGLPLPKINEPNIVNGHQAHSIEVIEVVRL</sequence>
<organism evidence="1">
    <name type="scientific">Xenorhabdus bovienii str. puntauvense</name>
    <dbReference type="NCBI Taxonomy" id="1398201"/>
    <lineage>
        <taxon>Bacteria</taxon>
        <taxon>Pseudomonadati</taxon>
        <taxon>Pseudomonadota</taxon>
        <taxon>Gammaproteobacteria</taxon>
        <taxon>Enterobacterales</taxon>
        <taxon>Morganellaceae</taxon>
        <taxon>Xenorhabdus</taxon>
    </lineage>
</organism>
<dbReference type="RefSeq" id="WP_038214264.1">
    <property type="nucleotide sequence ID" value="NZ_CAWLWN010000082.1"/>
</dbReference>
<evidence type="ECO:0000313" key="1">
    <source>
        <dbReference type="EMBL" id="CDG99276.1"/>
    </source>
</evidence>